<feature type="region of interest" description="Disordered" evidence="1">
    <location>
        <begin position="627"/>
        <end position="692"/>
    </location>
</feature>
<dbReference type="PANTHER" id="PTHR31011:SF2">
    <property type="entry name" value="PROTEIN STB2-RELATED"/>
    <property type="match status" value="1"/>
</dbReference>
<organism evidence="3 4">
    <name type="scientific">Geranomyces variabilis</name>
    <dbReference type="NCBI Taxonomy" id="109894"/>
    <lineage>
        <taxon>Eukaryota</taxon>
        <taxon>Fungi</taxon>
        <taxon>Fungi incertae sedis</taxon>
        <taxon>Chytridiomycota</taxon>
        <taxon>Chytridiomycota incertae sedis</taxon>
        <taxon>Chytridiomycetes</taxon>
        <taxon>Spizellomycetales</taxon>
        <taxon>Powellomycetaceae</taxon>
        <taxon>Geranomyces</taxon>
    </lineage>
</organism>
<feature type="region of interest" description="Disordered" evidence="1">
    <location>
        <begin position="527"/>
        <end position="607"/>
    </location>
</feature>
<feature type="domain" description="STB6-like N-terminal" evidence="2">
    <location>
        <begin position="37"/>
        <end position="156"/>
    </location>
</feature>
<evidence type="ECO:0000313" key="4">
    <source>
        <dbReference type="Proteomes" id="UP001212152"/>
    </source>
</evidence>
<dbReference type="PANTHER" id="PTHR31011">
    <property type="entry name" value="PROTEIN STB2-RELATED"/>
    <property type="match status" value="1"/>
</dbReference>
<dbReference type="Pfam" id="PF25995">
    <property type="entry name" value="STB6_N"/>
    <property type="match status" value="1"/>
</dbReference>
<protein>
    <recommendedName>
        <fullName evidence="2">STB6-like N-terminal domain-containing protein</fullName>
    </recommendedName>
</protein>
<dbReference type="AlphaFoldDB" id="A0AAD5TIN8"/>
<dbReference type="InterPro" id="IPR059025">
    <property type="entry name" value="STB6_N"/>
</dbReference>
<proteinExistence type="predicted"/>
<reference evidence="3" key="1">
    <citation type="submission" date="2020-05" db="EMBL/GenBank/DDBJ databases">
        <title>Phylogenomic resolution of chytrid fungi.</title>
        <authorList>
            <person name="Stajich J.E."/>
            <person name="Amses K."/>
            <person name="Simmons R."/>
            <person name="Seto K."/>
            <person name="Myers J."/>
            <person name="Bonds A."/>
            <person name="Quandt C.A."/>
            <person name="Barry K."/>
            <person name="Liu P."/>
            <person name="Grigoriev I."/>
            <person name="Longcore J.E."/>
            <person name="James T.Y."/>
        </authorList>
    </citation>
    <scope>NUCLEOTIDE SEQUENCE</scope>
    <source>
        <strain evidence="3">JEL0379</strain>
    </source>
</reference>
<keyword evidence="4" id="KW-1185">Reference proteome</keyword>
<dbReference type="Proteomes" id="UP001212152">
    <property type="component" value="Unassembled WGS sequence"/>
</dbReference>
<sequence length="820" mass="88617">MSRLFVSAERSTLHSLASHPASTSPSSSPQHLAVHHLSLTATDILLAGYQIHTNVDWVVNRDRLFKTFAVYTGRPDHVAVVSVAEFGAAGEDDRIRKAFSAFERDQLKMVDTGIGVLMIGNPEWFSKASSPCITVPDGDYDRHLPDLLVNINLRRLGCGERSLLSYRPPPQAVCDKFYRVTGIQATEETSLAVCVLGLGALVHHALYLLALLPRDLSDGLMCDSTQAALQEFYNEFGPFDEVEAGGNWCDPGLLAALLRTMERLKFKLGVLGHPVRPGDHPTTALPRAIKHFQKAHGLKVTLVFDRKTVERIEALYARAPAPTQAVAAVSTTVNVLRTKIEDMTGLASAARRGDDSERDGPVQHLHTHGAIDHLDLDAFFAAWTRRNKRLEKIQGKKKNPTGSVATVGSAQKMADALPVASLSNPTTLPQTHPPSAPEILHPQPVRPSQIALRSDSLHGRQASPTSPVTGAQTNISPQAPGSPHMDDMDEDHVVKGLFRGLKDSTSRTIGGIVGKSKLVTKGMKHLANIPPQREQEPLSDETTSPLTPPLPDPEAEGNGPGSAVDSGTEDRDTFEQGPVNNPQSTHHSSTTSVGGSLVPPMPVARGRTPPPTFFADVVAAAVATARKRRASTESATRFRMNRATSPAPPPLVPLSAPRAPESPNPKFAITQDSEHSSSPPTGPLPPLPNQQPLALHPSILPLVLAVARRLKHLATTINSDIPPLLRTFEEQTKAAAAAVEARAASVAEFERQTREIAERQGWLEEAMERAENEAMRTKYAVGVAHERVAEAEEAVLGLMGRVKAVEGWIEKRRRQARTGS</sequence>
<feature type="region of interest" description="Disordered" evidence="1">
    <location>
        <begin position="422"/>
        <end position="442"/>
    </location>
</feature>
<dbReference type="EMBL" id="JADGJQ010000031">
    <property type="protein sequence ID" value="KAJ3177727.1"/>
    <property type="molecule type" value="Genomic_DNA"/>
</dbReference>
<name>A0AAD5TIN8_9FUNG</name>
<feature type="compositionally biased region" description="Polar residues" evidence="1">
    <location>
        <begin position="462"/>
        <end position="479"/>
    </location>
</feature>
<comment type="caution">
    <text evidence="3">The sequence shown here is derived from an EMBL/GenBank/DDBJ whole genome shotgun (WGS) entry which is preliminary data.</text>
</comment>
<dbReference type="GO" id="GO:0070822">
    <property type="term" value="C:Sin3-type complex"/>
    <property type="evidence" value="ECO:0007669"/>
    <property type="project" value="TreeGrafter"/>
</dbReference>
<gene>
    <name evidence="3" type="ORF">HDU87_004249</name>
</gene>
<feature type="region of interest" description="Disordered" evidence="1">
    <location>
        <begin position="454"/>
        <end position="489"/>
    </location>
</feature>
<feature type="compositionally biased region" description="Pro residues" evidence="1">
    <location>
        <begin position="680"/>
        <end position="689"/>
    </location>
</feature>
<evidence type="ECO:0000259" key="2">
    <source>
        <dbReference type="Pfam" id="PF25995"/>
    </source>
</evidence>
<evidence type="ECO:0000313" key="3">
    <source>
        <dbReference type="EMBL" id="KAJ3177727.1"/>
    </source>
</evidence>
<dbReference type="InterPro" id="IPR038919">
    <property type="entry name" value="STB2/STB2"/>
</dbReference>
<accession>A0AAD5TIN8</accession>
<evidence type="ECO:0000256" key="1">
    <source>
        <dbReference type="SAM" id="MobiDB-lite"/>
    </source>
</evidence>